<dbReference type="Proteomes" id="UP001500840">
    <property type="component" value="Unassembled WGS sequence"/>
</dbReference>
<keyword evidence="2" id="KW-1185">Reference proteome</keyword>
<gene>
    <name evidence="1" type="ORF">GCM10023156_34460</name>
</gene>
<dbReference type="PROSITE" id="PS51257">
    <property type="entry name" value="PROKAR_LIPOPROTEIN"/>
    <property type="match status" value="1"/>
</dbReference>
<comment type="caution">
    <text evidence="1">The sequence shown here is derived from an EMBL/GenBank/DDBJ whole genome shotgun (WGS) entry which is preliminary data.</text>
</comment>
<proteinExistence type="predicted"/>
<name>A0ABP8MZE4_9BACT</name>
<evidence type="ECO:0000313" key="1">
    <source>
        <dbReference type="EMBL" id="GAA4457528.1"/>
    </source>
</evidence>
<evidence type="ECO:0008006" key="3">
    <source>
        <dbReference type="Google" id="ProtNLM"/>
    </source>
</evidence>
<evidence type="ECO:0000313" key="2">
    <source>
        <dbReference type="Proteomes" id="UP001500840"/>
    </source>
</evidence>
<sequence length="445" mass="47356">MNRALSIVAILMLLLLGGCSAGLRKIDTARDAFARGDLVESHDTLAKLAKPRRRFGDAAALDLAMIELARGDAAAAEARLRKLRDRFDAMPKLAPLQETASIITDDTARPFRPAGYEQVMIRAMLAVCSLATDGQDAESYAMQAAMRQSELAAEANERGLESASETYQPIALAPYLRGVLREATHHDYDDAARAYQLVTSVEPNFAPAHADVVRATGGAHSTAGNGVLYVIACVGRGPVLEQVDAPTTTAAMQIASTVMNVQNNRGGDSKPFVLPNIASVKVPKVKIPPSNVVALGARANGVAIGVTQTLTDVGELARRQVEAEMPWTIARAVMRRATKEITVAVTGNQLGLDGAAGSLFQFAVASAWGSVEHADTRCWGLLPREIQVLRVELPAGEHEISLHSLGINGNPMGVGVRTPVTMVDGQNEYLIVIAPDQTIYPVNAK</sequence>
<accession>A0ABP8MZE4</accession>
<dbReference type="RefSeq" id="WP_345324004.1">
    <property type="nucleotide sequence ID" value="NZ_BAABGA010000041.1"/>
</dbReference>
<organism evidence="1 2">
    <name type="scientific">Novipirellula rosea</name>
    <dbReference type="NCBI Taxonomy" id="1031540"/>
    <lineage>
        <taxon>Bacteria</taxon>
        <taxon>Pseudomonadati</taxon>
        <taxon>Planctomycetota</taxon>
        <taxon>Planctomycetia</taxon>
        <taxon>Pirellulales</taxon>
        <taxon>Pirellulaceae</taxon>
        <taxon>Novipirellula</taxon>
    </lineage>
</organism>
<reference evidence="2" key="1">
    <citation type="journal article" date="2019" name="Int. J. Syst. Evol. Microbiol.">
        <title>The Global Catalogue of Microorganisms (GCM) 10K type strain sequencing project: providing services to taxonomists for standard genome sequencing and annotation.</title>
        <authorList>
            <consortium name="The Broad Institute Genomics Platform"/>
            <consortium name="The Broad Institute Genome Sequencing Center for Infectious Disease"/>
            <person name="Wu L."/>
            <person name="Ma J."/>
        </authorList>
    </citation>
    <scope>NUCLEOTIDE SEQUENCE [LARGE SCALE GENOMIC DNA]</scope>
    <source>
        <strain evidence="2">JCM 17759</strain>
    </source>
</reference>
<dbReference type="EMBL" id="BAABGA010000041">
    <property type="protein sequence ID" value="GAA4457528.1"/>
    <property type="molecule type" value="Genomic_DNA"/>
</dbReference>
<protein>
    <recommendedName>
        <fullName evidence="3">Tetratricopeptide repeat protein</fullName>
    </recommendedName>
</protein>